<sequence length="249" mass="27588">MSFPGEKVFQLTRPVKYVFQESNENSSFLVVVFSAFHGKESEGKPPTYNYINTLGGCKHNKIFILDDCEGSVCYYTGKNRDFSLESSVVALIVSIANERGIPMENVILCGSSKGGYAALYYGIKYSFGAVISGGPQTFMGNYLSSVSSFTRALIEFIAGDSGEESVEYLNRLIFDQIENKISFPEIYIHVGRGDHHYEGHVKPLMHALDAQGASYELDLAEYDDHGALANYFQGFLLGTLEQVVRSRSV</sequence>
<evidence type="ECO:0008006" key="3">
    <source>
        <dbReference type="Google" id="ProtNLM"/>
    </source>
</evidence>
<organism evidence="1 2">
    <name type="scientific">Microbulbifer celer</name>
    <dbReference type="NCBI Taxonomy" id="435905"/>
    <lineage>
        <taxon>Bacteria</taxon>
        <taxon>Pseudomonadati</taxon>
        <taxon>Pseudomonadota</taxon>
        <taxon>Gammaproteobacteria</taxon>
        <taxon>Cellvibrionales</taxon>
        <taxon>Microbulbiferaceae</taxon>
        <taxon>Microbulbifer</taxon>
    </lineage>
</organism>
<reference evidence="2" key="1">
    <citation type="journal article" date="2019" name="Int. J. Syst. Evol. Microbiol.">
        <title>The Global Catalogue of Microorganisms (GCM) 10K type strain sequencing project: providing services to taxonomists for standard genome sequencing and annotation.</title>
        <authorList>
            <consortium name="The Broad Institute Genomics Platform"/>
            <consortium name="The Broad Institute Genome Sequencing Center for Infectious Disease"/>
            <person name="Wu L."/>
            <person name="Ma J."/>
        </authorList>
    </citation>
    <scope>NUCLEOTIDE SEQUENCE [LARGE SCALE GENOMIC DNA]</scope>
    <source>
        <strain evidence="2">CCUG 54356</strain>
    </source>
</reference>
<dbReference type="EMBL" id="JBHTLR010000004">
    <property type="protein sequence ID" value="MFD1215447.1"/>
    <property type="molecule type" value="Genomic_DNA"/>
</dbReference>
<dbReference type="Proteomes" id="UP001597264">
    <property type="component" value="Unassembled WGS sequence"/>
</dbReference>
<gene>
    <name evidence="1" type="ORF">ACFQ2X_02445</name>
</gene>
<dbReference type="SUPFAM" id="SSF53474">
    <property type="entry name" value="alpha/beta-Hydrolases"/>
    <property type="match status" value="1"/>
</dbReference>
<proteinExistence type="predicted"/>
<name>A0ABW3U4U9_9GAMM</name>
<dbReference type="InterPro" id="IPR029058">
    <property type="entry name" value="AB_hydrolase_fold"/>
</dbReference>
<evidence type="ECO:0000313" key="2">
    <source>
        <dbReference type="Proteomes" id="UP001597264"/>
    </source>
</evidence>
<accession>A0ABW3U4U9</accession>
<comment type="caution">
    <text evidence="1">The sequence shown here is derived from an EMBL/GenBank/DDBJ whole genome shotgun (WGS) entry which is preliminary data.</text>
</comment>
<keyword evidence="2" id="KW-1185">Reference proteome</keyword>
<evidence type="ECO:0000313" key="1">
    <source>
        <dbReference type="EMBL" id="MFD1215447.1"/>
    </source>
</evidence>
<dbReference type="Gene3D" id="3.40.50.1820">
    <property type="entry name" value="alpha/beta hydrolase"/>
    <property type="match status" value="1"/>
</dbReference>
<dbReference type="RefSeq" id="WP_230437808.1">
    <property type="nucleotide sequence ID" value="NZ_CP087715.1"/>
</dbReference>
<protein>
    <recommendedName>
        <fullName evidence="3">Esterase</fullName>
    </recommendedName>
</protein>